<evidence type="ECO:0000256" key="3">
    <source>
        <dbReference type="RuleBase" id="RU000411"/>
    </source>
</evidence>
<gene>
    <name evidence="6" type="ORF">WN48_03821</name>
</gene>
<dbReference type="GO" id="GO:0004867">
    <property type="term" value="F:serine-type endopeptidase inhibitor activity"/>
    <property type="evidence" value="ECO:0007669"/>
    <property type="project" value="UniProtKB-KW"/>
</dbReference>
<dbReference type="OrthoDB" id="1063785at2759"/>
<comment type="similarity">
    <text evidence="3">Belongs to the serpin family.</text>
</comment>
<dbReference type="SMART" id="SM00093">
    <property type="entry name" value="SERPIN"/>
    <property type="match status" value="1"/>
</dbReference>
<dbReference type="PROSITE" id="PS00284">
    <property type="entry name" value="SERPIN"/>
    <property type="match status" value="1"/>
</dbReference>
<dbReference type="Gene3D" id="2.30.39.10">
    <property type="entry name" value="Alpha-1-antitrypsin, domain 1"/>
    <property type="match status" value="2"/>
</dbReference>
<dbReference type="InterPro" id="IPR036186">
    <property type="entry name" value="Serpin_sf"/>
</dbReference>
<dbReference type="EMBL" id="KQ780658">
    <property type="protein sequence ID" value="OAD51906.1"/>
    <property type="molecule type" value="Genomic_DNA"/>
</dbReference>
<feature type="non-terminal residue" evidence="6">
    <location>
        <position position="1543"/>
    </location>
</feature>
<dbReference type="SUPFAM" id="SSF56574">
    <property type="entry name" value="Serpins"/>
    <property type="match status" value="1"/>
</dbReference>
<evidence type="ECO:0000256" key="1">
    <source>
        <dbReference type="ARBA" id="ARBA00022690"/>
    </source>
</evidence>
<evidence type="ECO:0000259" key="5">
    <source>
        <dbReference type="SMART" id="SM00093"/>
    </source>
</evidence>
<reference evidence="6 7" key="1">
    <citation type="submission" date="2015-07" db="EMBL/GenBank/DDBJ databases">
        <title>The genome of Eufriesea mexicana.</title>
        <authorList>
            <person name="Pan H."/>
            <person name="Kapheim K."/>
        </authorList>
    </citation>
    <scope>NUCLEOTIDE SEQUENCE [LARGE SCALE GENOMIC DNA]</scope>
    <source>
        <strain evidence="6">0111107269</strain>
        <tissue evidence="6">Whole body</tissue>
    </source>
</reference>
<keyword evidence="2" id="KW-0722">Serine protease inhibitor</keyword>
<dbReference type="InterPro" id="IPR042185">
    <property type="entry name" value="Serpin_sf_2"/>
</dbReference>
<evidence type="ECO:0000313" key="6">
    <source>
        <dbReference type="EMBL" id="OAD51906.1"/>
    </source>
</evidence>
<proteinExistence type="inferred from homology"/>
<dbReference type="InterPro" id="IPR042178">
    <property type="entry name" value="Serpin_sf_1"/>
</dbReference>
<dbReference type="GO" id="GO:0005615">
    <property type="term" value="C:extracellular space"/>
    <property type="evidence" value="ECO:0007669"/>
    <property type="project" value="InterPro"/>
</dbReference>
<feature type="domain" description="Serpin" evidence="5">
    <location>
        <begin position="1111"/>
        <end position="1540"/>
    </location>
</feature>
<keyword evidence="1" id="KW-0646">Protease inhibitor</keyword>
<evidence type="ECO:0000256" key="4">
    <source>
        <dbReference type="SAM" id="MobiDB-lite"/>
    </source>
</evidence>
<dbReference type="InterPro" id="IPR023796">
    <property type="entry name" value="Serpin_dom"/>
</dbReference>
<evidence type="ECO:0000313" key="7">
    <source>
        <dbReference type="Proteomes" id="UP000250275"/>
    </source>
</evidence>
<feature type="non-terminal residue" evidence="6">
    <location>
        <position position="1"/>
    </location>
</feature>
<feature type="compositionally biased region" description="Polar residues" evidence="4">
    <location>
        <begin position="856"/>
        <end position="865"/>
    </location>
</feature>
<dbReference type="Proteomes" id="UP000250275">
    <property type="component" value="Unassembled WGS sequence"/>
</dbReference>
<keyword evidence="7" id="KW-1185">Reference proteome</keyword>
<organism evidence="6 7">
    <name type="scientific">Eufriesea mexicana</name>
    <dbReference type="NCBI Taxonomy" id="516756"/>
    <lineage>
        <taxon>Eukaryota</taxon>
        <taxon>Metazoa</taxon>
        <taxon>Ecdysozoa</taxon>
        <taxon>Arthropoda</taxon>
        <taxon>Hexapoda</taxon>
        <taxon>Insecta</taxon>
        <taxon>Pterygota</taxon>
        <taxon>Neoptera</taxon>
        <taxon>Endopterygota</taxon>
        <taxon>Hymenoptera</taxon>
        <taxon>Apocrita</taxon>
        <taxon>Aculeata</taxon>
        <taxon>Apoidea</taxon>
        <taxon>Anthophila</taxon>
        <taxon>Apidae</taxon>
        <taxon>Eufriesea</taxon>
    </lineage>
</organism>
<sequence length="1543" mass="170285">IPGITETKDARNEIVRATKIDRLPASVPINLFRLPPSPANLLKPDGFQFYTYNERGDMITRQMTMQEIQALIASGGPDHSNVEIHEPQKAEDILTGGKKVMDVVEKVQNVLKSALGKPLSTLTGSHPTIPEKVNVEWSNILPAILAGDKYGNKIEETHYVETQTSKVTSMFTAQNDSFIDLLKSNISETVPLKELEDIVKYTEENEEVIMHSAKNETQDSLSAITPETTTVSYTEKLMIPVPVIITEQNSELITQYTTSSPILYKMTEVTVSLENATYDYQNHDNNNLTFINAVTNPTTKSNYDNTSFINEPLDVKDNCSSVEEVTDSIDSLKMQTKVKPTTDTLTDNAKIPSNMQTSSMLDLNEVETLVANEPFTMLPLQSSVSFPTVSINKYGTTILTESSTIVHDAVTKLSNIVPTQPLKPSSMELVINSLSNVISQVSEQVPPALPISSVFESIPSKNDAEIYNGSKITISTIPTTTHPSITREDWLGNTNDTFAERIQVSPTETTVKFKVDQEKISSITSPVPVITTNMADMEKMTNYSDISIKYDTTHTVSNGQLDLNVTKATTKINETVNDFNPLQPIAIIHGILHTASTETNTIATETLTLPNDLSENVLPNTLASSLIAGFELSSPNKIQNVFNNATTSFPYRVNLTDITTNSKLNLSNIVVGNISNREKEDFMNENEIQRTSTTKEDVLTEISSKDVITLKTTDRMVLESSQSQNDQLTVTLEPTSVSFSVINATVKNTVTNEIGVSLVNNTYIEHTFNPTYEIVISSNESSKNANITIPTIPTLEKDPQVVLQSNDKTSTIHLDDTTEISFSELDKQNLYHTVTISDEVSTNTSESVTVIPYSSNAEEQSAQKQHQNHDIPVKLSNSTNAVTPSFAKETGQQRKNGTDHISSITVTSFNDEKPFVAVPQWNATSNVQRISLEDGIRHSSNTTTTLNSITKESNEVKGIISATINSIDWDRLENKTKRPSESYESNVGNLTSPSKINNTGINSQQIWQRISLHPITPLNPVSTEVNPIAGTIEHSEISKHPEAPTVSTMLETNATEMKTHFQLPPTNKLTEAELTVPLDGSKSIGGLDTSTRNASIDIVNFSRFCNELAIKFWIAANNGLSIGRSFVLSPFGMISLLAMIFLGARGSTSDQMNEVLGLDNVATFNPHLIFQNVTDTVSLARHQGIVNAAFVRELFADKAKVRRLLPFYKEQAQQFYEGLVAEVNFATISDLARRRTNLLIRKQTGGRIKDFVKSNTVPLRSPLAAISANVFQTDCNTSLISATGRDGELYFAVSSAHRLRKLIPVPATVWRSNVLAGYEPSLDATAIALGGIDKLVSTIFLVPGQQGHAAPGDTLDRLEHRLVKGNFQDGSWDKLLKVLIPRTGLELQIPKFSHRSIINATAALKRMGLDQLFSSHADFKGINGIGNRLFLSDVLQMNLFSTCGDENIANGRHHVEIYPASPTLRNSHHEASNAEQLTSNKMIPIVDSWSKSYRAIPFKEMGRNVEKSEDKSRLKLDQPFLYFVRHNPTGLILHIGRFNPRLL</sequence>
<dbReference type="PANTHER" id="PTHR11461">
    <property type="entry name" value="SERINE PROTEASE INHIBITOR, SERPIN"/>
    <property type="match status" value="1"/>
</dbReference>
<dbReference type="InterPro" id="IPR000215">
    <property type="entry name" value="Serpin_fam"/>
</dbReference>
<evidence type="ECO:0000256" key="2">
    <source>
        <dbReference type="ARBA" id="ARBA00022900"/>
    </source>
</evidence>
<feature type="region of interest" description="Disordered" evidence="4">
    <location>
        <begin position="856"/>
        <end position="899"/>
    </location>
</feature>
<protein>
    <submittedName>
        <fullName evidence="6">Ovalbumin-related protein Y</fullName>
    </submittedName>
</protein>
<dbReference type="PANTHER" id="PTHR11461:SF372">
    <property type="entry name" value="ACCESSORY GLAND PROTEIN ACP76A-RELATED"/>
    <property type="match status" value="1"/>
</dbReference>
<dbReference type="Gene3D" id="3.30.497.10">
    <property type="entry name" value="Antithrombin, subunit I, domain 2"/>
    <property type="match status" value="1"/>
</dbReference>
<name>A0A310S6J0_9HYME</name>
<dbReference type="InterPro" id="IPR023795">
    <property type="entry name" value="Serpin_CS"/>
</dbReference>
<accession>A0A310S6J0</accession>
<dbReference type="Pfam" id="PF00079">
    <property type="entry name" value="Serpin"/>
    <property type="match status" value="1"/>
</dbReference>